<accession>A0A124GMP5</accession>
<geneLocation type="mitochondrion" evidence="1"/>
<keyword evidence="1" id="KW-0496">Mitochondrion</keyword>
<dbReference type="EMBL" id="LKAM01000012">
    <property type="protein sequence ID" value="KUM46312.1"/>
    <property type="molecule type" value="Genomic_DNA"/>
</dbReference>
<organism evidence="1">
    <name type="scientific">Picea glauca</name>
    <name type="common">White spruce</name>
    <name type="synonym">Pinus glauca</name>
    <dbReference type="NCBI Taxonomy" id="3330"/>
    <lineage>
        <taxon>Eukaryota</taxon>
        <taxon>Viridiplantae</taxon>
        <taxon>Streptophyta</taxon>
        <taxon>Embryophyta</taxon>
        <taxon>Tracheophyta</taxon>
        <taxon>Spermatophyta</taxon>
        <taxon>Pinopsida</taxon>
        <taxon>Pinidae</taxon>
        <taxon>Conifers I</taxon>
        <taxon>Pinales</taxon>
        <taxon>Pinaceae</taxon>
        <taxon>Picea</taxon>
    </lineage>
</organism>
<comment type="caution">
    <text evidence="1">The sequence shown here is derived from an EMBL/GenBank/DDBJ whole genome shotgun (WGS) entry which is preliminary data.</text>
</comment>
<protein>
    <submittedName>
        <fullName evidence="1">Uncharacterized protein</fullName>
    </submittedName>
</protein>
<dbReference type="AlphaFoldDB" id="A0A124GMP5"/>
<evidence type="ECO:0000313" key="1">
    <source>
        <dbReference type="EMBL" id="KUM46312.1"/>
    </source>
</evidence>
<reference evidence="1" key="1">
    <citation type="journal article" date="2015" name="Genome Biol. Evol.">
        <title>Organellar Genomes of White Spruce (Picea glauca): Assembly and Annotation.</title>
        <authorList>
            <person name="Jackman S.D."/>
            <person name="Warren R.L."/>
            <person name="Gibb E.A."/>
            <person name="Vandervalk B.P."/>
            <person name="Mohamadi H."/>
            <person name="Chu J."/>
            <person name="Raymond A."/>
            <person name="Pleasance S."/>
            <person name="Coope R."/>
            <person name="Wildung M.R."/>
            <person name="Ritland C.E."/>
            <person name="Bousquet J."/>
            <person name="Jones S.J."/>
            <person name="Bohlmann J."/>
            <person name="Birol I."/>
        </authorList>
    </citation>
    <scope>NUCLEOTIDE SEQUENCE [LARGE SCALE GENOMIC DNA]</scope>
    <source>
        <tissue evidence="1">Flushing bud</tissue>
    </source>
</reference>
<name>A0A124GMP5_PICGL</name>
<gene>
    <name evidence="1" type="ORF">ABT39_MTgene1818</name>
</gene>
<sequence>MDLDPPAHLTPTAYCLFSLGQLNPTCWVGLVALYLLYNQLTTITPPTTSPTNNNWCLLPYSLAC</sequence>
<proteinExistence type="predicted"/>